<dbReference type="AlphaFoldDB" id="A0A370K4B5"/>
<comment type="caution">
    <text evidence="2">The sequence shown here is derived from an EMBL/GenBank/DDBJ whole genome shotgun (WGS) entry which is preliminary data.</text>
</comment>
<feature type="transmembrane region" description="Helical" evidence="1">
    <location>
        <begin position="20"/>
        <end position="49"/>
    </location>
</feature>
<organism evidence="2 3">
    <name type="scientific">Dyella solisilvae</name>
    <dbReference type="NCBI Taxonomy" id="1920168"/>
    <lineage>
        <taxon>Bacteria</taxon>
        <taxon>Pseudomonadati</taxon>
        <taxon>Pseudomonadota</taxon>
        <taxon>Gammaproteobacteria</taxon>
        <taxon>Lysobacterales</taxon>
        <taxon>Rhodanobacteraceae</taxon>
        <taxon>Dyella</taxon>
    </lineage>
</organism>
<keyword evidence="1" id="KW-0472">Membrane</keyword>
<keyword evidence="1" id="KW-0812">Transmembrane</keyword>
<sequence>MTTPSSQREILGRRALRMGLGTALTLAISFGMDLPLPMVAPVFAVFLFATLPRPLPLKAALGLPLVVGLATGSGLLLVPLLRYYVQAGVLLVGLCLFLAFRYGLRGGNNLVATFLAAGLTMISAAGAAEMQLAITVVGALIKGLLLAVLVLAFCHWLLPDPAGAPRAAASRSLSNREASRLALRATLVVLPAFLFALADPAAYMPIIMKSVSLGRQSCTTSARGAARELLGSTLLGGLLAILFWFALKWFVNLWMFFLWMLLFGLAVARKLYGLRPGRYKPGFWLNTLVTLIILLGQSVQDSVAGKDVYTAFAVRMGLFIAVTLYACFMLQLLEVRQRLPQPSS</sequence>
<protein>
    <submittedName>
        <fullName evidence="2">DUF2955 domain-containing protein</fullName>
    </submittedName>
</protein>
<feature type="transmembrane region" description="Helical" evidence="1">
    <location>
        <begin position="87"/>
        <end position="104"/>
    </location>
</feature>
<dbReference type="EMBL" id="QQSY01000005">
    <property type="protein sequence ID" value="RDI97474.1"/>
    <property type="molecule type" value="Genomic_DNA"/>
</dbReference>
<feature type="transmembrane region" description="Helical" evidence="1">
    <location>
        <begin position="229"/>
        <end position="247"/>
    </location>
</feature>
<dbReference type="RefSeq" id="WP_114826350.1">
    <property type="nucleotide sequence ID" value="NZ_QQSY01000005.1"/>
</dbReference>
<gene>
    <name evidence="2" type="ORF">DVT68_17180</name>
</gene>
<feature type="transmembrane region" description="Helical" evidence="1">
    <location>
        <begin position="283"/>
        <end position="300"/>
    </location>
</feature>
<evidence type="ECO:0000313" key="2">
    <source>
        <dbReference type="EMBL" id="RDI97474.1"/>
    </source>
</evidence>
<dbReference type="InterPro" id="IPR022604">
    <property type="entry name" value="DUF2955"/>
</dbReference>
<evidence type="ECO:0000256" key="1">
    <source>
        <dbReference type="SAM" id="Phobius"/>
    </source>
</evidence>
<feature type="transmembrane region" description="Helical" evidence="1">
    <location>
        <begin position="140"/>
        <end position="158"/>
    </location>
</feature>
<accession>A0A370K4B5</accession>
<feature type="transmembrane region" description="Helical" evidence="1">
    <location>
        <begin position="61"/>
        <end position="80"/>
    </location>
</feature>
<dbReference type="Proteomes" id="UP000254711">
    <property type="component" value="Unassembled WGS sequence"/>
</dbReference>
<evidence type="ECO:0000313" key="3">
    <source>
        <dbReference type="Proteomes" id="UP000254711"/>
    </source>
</evidence>
<feature type="transmembrane region" description="Helical" evidence="1">
    <location>
        <begin position="181"/>
        <end position="208"/>
    </location>
</feature>
<keyword evidence="1" id="KW-1133">Transmembrane helix</keyword>
<dbReference type="Pfam" id="PF11168">
    <property type="entry name" value="DUF2955"/>
    <property type="match status" value="1"/>
</dbReference>
<reference evidence="2 3" key="1">
    <citation type="submission" date="2018-07" db="EMBL/GenBank/DDBJ databases">
        <title>Dyella solisilvae sp. nov., isolated from the pine and broad-leaved mixed forest soil.</title>
        <authorList>
            <person name="Gao Z."/>
            <person name="Qiu L."/>
        </authorList>
    </citation>
    <scope>NUCLEOTIDE SEQUENCE [LARGE SCALE GENOMIC DNA]</scope>
    <source>
        <strain evidence="2 3">DHG54</strain>
    </source>
</reference>
<name>A0A370K4B5_9GAMM</name>
<proteinExistence type="predicted"/>
<keyword evidence="3" id="KW-1185">Reference proteome</keyword>
<feature type="transmembrane region" description="Helical" evidence="1">
    <location>
        <begin position="312"/>
        <end position="333"/>
    </location>
</feature>
<feature type="transmembrane region" description="Helical" evidence="1">
    <location>
        <begin position="253"/>
        <end position="271"/>
    </location>
</feature>
<feature type="transmembrane region" description="Helical" evidence="1">
    <location>
        <begin position="110"/>
        <end position="128"/>
    </location>
</feature>
<dbReference type="OrthoDB" id="8958423at2"/>